<dbReference type="NCBIfam" id="TIGR00550">
    <property type="entry name" value="nadA"/>
    <property type="match status" value="1"/>
</dbReference>
<comment type="subcellular location">
    <subcellularLocation>
        <location evidence="10">Cytoplasm</location>
    </subcellularLocation>
</comment>
<feature type="binding site" evidence="10">
    <location>
        <position position="305"/>
    </location>
    <ligand>
        <name>[4Fe-4S] cluster</name>
        <dbReference type="ChEBI" id="CHEBI:49883"/>
    </ligand>
</feature>
<feature type="binding site" evidence="10">
    <location>
        <position position="395"/>
    </location>
    <ligand>
        <name>[4Fe-4S] cluster</name>
        <dbReference type="ChEBI" id="CHEBI:49883"/>
    </ligand>
</feature>
<name>A0A6H9WIF4_9MICO</name>
<feature type="binding site" evidence="10">
    <location>
        <position position="348"/>
    </location>
    <ligand>
        <name>iminosuccinate</name>
        <dbReference type="ChEBI" id="CHEBI:77875"/>
    </ligand>
</feature>
<dbReference type="EC" id="2.5.1.72" evidence="2 10"/>
<organism evidence="12 13">
    <name type="scientific">Pseudoclavibacter endophyticus</name>
    <dbReference type="NCBI Taxonomy" id="1778590"/>
    <lineage>
        <taxon>Bacteria</taxon>
        <taxon>Bacillati</taxon>
        <taxon>Actinomycetota</taxon>
        <taxon>Actinomycetes</taxon>
        <taxon>Micrococcales</taxon>
        <taxon>Microbacteriaceae</taxon>
        <taxon>Pseudoclavibacter</taxon>
    </lineage>
</organism>
<keyword evidence="6 10" id="KW-0808">Transferase</keyword>
<evidence type="ECO:0000256" key="2">
    <source>
        <dbReference type="ARBA" id="ARBA00012669"/>
    </source>
</evidence>
<dbReference type="GO" id="GO:0008987">
    <property type="term" value="F:quinolinate synthetase A activity"/>
    <property type="evidence" value="ECO:0007669"/>
    <property type="project" value="UniProtKB-UniRule"/>
</dbReference>
<keyword evidence="7 10" id="KW-0479">Metal-binding</keyword>
<evidence type="ECO:0000256" key="3">
    <source>
        <dbReference type="ARBA" id="ARBA00022485"/>
    </source>
</evidence>
<dbReference type="UniPathway" id="UPA00253">
    <property type="reaction ID" value="UER00327"/>
</dbReference>
<dbReference type="HAMAP" id="MF_00569">
    <property type="entry name" value="NadA_type3"/>
    <property type="match status" value="1"/>
</dbReference>
<feature type="binding site" evidence="10">
    <location>
        <position position="174"/>
    </location>
    <ligand>
        <name>[4Fe-4S] cluster</name>
        <dbReference type="ChEBI" id="CHEBI:49883"/>
    </ligand>
</feature>
<evidence type="ECO:0000256" key="8">
    <source>
        <dbReference type="ARBA" id="ARBA00023004"/>
    </source>
</evidence>
<dbReference type="AlphaFoldDB" id="A0A6H9WIF4"/>
<dbReference type="GO" id="GO:0051539">
    <property type="term" value="F:4 iron, 4 sulfur cluster binding"/>
    <property type="evidence" value="ECO:0007669"/>
    <property type="project" value="UniProtKB-KW"/>
</dbReference>
<dbReference type="GO" id="GO:0005829">
    <property type="term" value="C:cytosol"/>
    <property type="evidence" value="ECO:0007669"/>
    <property type="project" value="TreeGrafter"/>
</dbReference>
<protein>
    <recommendedName>
        <fullName evidence="2 10">Quinolinate synthase</fullName>
        <ecNumber evidence="2 10">2.5.1.72</ecNumber>
    </recommendedName>
</protein>
<comment type="cofactor">
    <cofactor evidence="10">
        <name>[4Fe-4S] cluster</name>
        <dbReference type="ChEBI" id="CHEBI:49883"/>
    </cofactor>
    <text evidence="10">Binds 1 [4Fe-4S] cluster per subunit.</text>
</comment>
<dbReference type="SUPFAM" id="SSF142754">
    <property type="entry name" value="NadA-like"/>
    <property type="match status" value="1"/>
</dbReference>
<comment type="pathway">
    <text evidence="1 10">Cofactor biosynthesis; NAD(+) biosynthesis; quinolinate from iminoaspartate: step 1/1.</text>
</comment>
<evidence type="ECO:0000313" key="12">
    <source>
        <dbReference type="EMBL" id="KAB1649033.1"/>
    </source>
</evidence>
<dbReference type="NCBIfam" id="NF006883">
    <property type="entry name" value="PRK09375.2-4"/>
    <property type="match status" value="1"/>
</dbReference>
<dbReference type="InterPro" id="IPR023515">
    <property type="entry name" value="Quinolinate_synth_A_type3"/>
</dbReference>
<feature type="region of interest" description="Disordered" evidence="11">
    <location>
        <begin position="1"/>
        <end position="21"/>
    </location>
</feature>
<keyword evidence="13" id="KW-1185">Reference proteome</keyword>
<evidence type="ECO:0000256" key="11">
    <source>
        <dbReference type="SAM" id="MobiDB-lite"/>
    </source>
</evidence>
<feature type="binding site" evidence="10">
    <location>
        <begin position="215"/>
        <end position="217"/>
    </location>
    <ligand>
        <name>iminosuccinate</name>
        <dbReference type="ChEBI" id="CHEBI:77875"/>
    </ligand>
</feature>
<sequence>MPATFLPLTTRPDPPADASADASVEHVIRAIVDGRSTAETCNTDLAAGPWDFDARTGYGPGSSMGDVIPAGAPRQGELPVEYREAGEDELDARIMAAKRTLGDRVVVLGHFYQRDEVVRHADHVGDSFQLAGAARSRPEAESIVFCGVHFMAETADLLSRPEQAVILPNLAAGCSMADMADIDQVEDCWEQLEDLYGDMDAVGDDGRVPVVPVTYMNSSAAIKGFVGRNGGIVCTSSNARTVLEWAFERGRRVLFFPDQHLGRNTAKAMGVPLDQMPMWNPRSPLGGNAEDELRDARVILWHGFCSVHRRFTVDQIARARDEHPGVRVIVHPECPMPVVDAADESGSTDYIRRAIDAATEPTTFAIGTEVNLVQRLAAQYPQHTIFCLDPVVCPCSTMYRIHPGYLAWVLEGLVAGTVHNRITVPDDVAAPARVALERMLAAKPHAPGALAGAAAGVDAPRTTVRP</sequence>
<dbReference type="GO" id="GO:0046872">
    <property type="term" value="F:metal ion binding"/>
    <property type="evidence" value="ECO:0007669"/>
    <property type="project" value="UniProtKB-KW"/>
</dbReference>
<evidence type="ECO:0000256" key="1">
    <source>
        <dbReference type="ARBA" id="ARBA00005065"/>
    </source>
</evidence>
<feature type="binding site" evidence="10">
    <location>
        <begin position="331"/>
        <end position="333"/>
    </location>
    <ligand>
        <name>iminosuccinate</name>
        <dbReference type="ChEBI" id="CHEBI:77875"/>
    </ligand>
</feature>
<gene>
    <name evidence="10 12" type="primary">nadA</name>
    <name evidence="12" type="ORF">F8O04_01730</name>
</gene>
<comment type="function">
    <text evidence="10">Catalyzes the condensation of iminoaspartate with dihydroxyacetone phosphate to form quinolinate.</text>
</comment>
<proteinExistence type="inferred from homology"/>
<evidence type="ECO:0000256" key="6">
    <source>
        <dbReference type="ARBA" id="ARBA00022679"/>
    </source>
</evidence>
<keyword evidence="5 10" id="KW-0662">Pyridine nucleotide biosynthesis</keyword>
<keyword evidence="8 10" id="KW-0408">Iron</keyword>
<dbReference type="PANTHER" id="PTHR30573:SF0">
    <property type="entry name" value="QUINOLINATE SYNTHASE, CHLOROPLASTIC"/>
    <property type="match status" value="1"/>
</dbReference>
<feature type="binding site" evidence="10">
    <location>
        <position position="127"/>
    </location>
    <ligand>
        <name>iminosuccinate</name>
        <dbReference type="ChEBI" id="CHEBI:77875"/>
    </ligand>
</feature>
<dbReference type="PANTHER" id="PTHR30573">
    <property type="entry name" value="QUINOLINATE SYNTHETASE A"/>
    <property type="match status" value="1"/>
</dbReference>
<keyword evidence="4 10" id="KW-0963">Cytoplasm</keyword>
<comment type="catalytic activity">
    <reaction evidence="10">
        <text>iminosuccinate + dihydroxyacetone phosphate = quinolinate + phosphate + 2 H2O + H(+)</text>
        <dbReference type="Rhea" id="RHEA:25888"/>
        <dbReference type="ChEBI" id="CHEBI:15377"/>
        <dbReference type="ChEBI" id="CHEBI:15378"/>
        <dbReference type="ChEBI" id="CHEBI:29959"/>
        <dbReference type="ChEBI" id="CHEBI:43474"/>
        <dbReference type="ChEBI" id="CHEBI:57642"/>
        <dbReference type="ChEBI" id="CHEBI:77875"/>
        <dbReference type="EC" id="2.5.1.72"/>
    </reaction>
</comment>
<dbReference type="GO" id="GO:0034628">
    <property type="term" value="P:'de novo' NAD+ biosynthetic process from L-aspartate"/>
    <property type="evidence" value="ECO:0007669"/>
    <property type="project" value="TreeGrafter"/>
</dbReference>
<evidence type="ECO:0000256" key="4">
    <source>
        <dbReference type="ARBA" id="ARBA00022490"/>
    </source>
</evidence>
<evidence type="ECO:0000256" key="5">
    <source>
        <dbReference type="ARBA" id="ARBA00022642"/>
    </source>
</evidence>
<keyword evidence="3 10" id="KW-0004">4Fe-4S</keyword>
<dbReference type="Gene3D" id="3.40.50.10800">
    <property type="entry name" value="NadA-like"/>
    <property type="match status" value="3"/>
</dbReference>
<dbReference type="Pfam" id="PF02445">
    <property type="entry name" value="NadA"/>
    <property type="match status" value="1"/>
</dbReference>
<feature type="binding site" evidence="10">
    <location>
        <position position="110"/>
    </location>
    <ligand>
        <name>iminosuccinate</name>
        <dbReference type="ChEBI" id="CHEBI:77875"/>
    </ligand>
</feature>
<dbReference type="RefSeq" id="WP_158027588.1">
    <property type="nucleotide sequence ID" value="NZ_BMHG01000001.1"/>
</dbReference>
<evidence type="ECO:0000256" key="10">
    <source>
        <dbReference type="HAMAP-Rule" id="MF_00569"/>
    </source>
</evidence>
<comment type="similarity">
    <text evidence="10">Belongs to the quinolinate synthase family. Type 3 subfamily.</text>
</comment>
<evidence type="ECO:0000256" key="7">
    <source>
        <dbReference type="ARBA" id="ARBA00022723"/>
    </source>
</evidence>
<evidence type="ECO:0000256" key="9">
    <source>
        <dbReference type="ARBA" id="ARBA00023014"/>
    </source>
</evidence>
<dbReference type="Proteomes" id="UP000431744">
    <property type="component" value="Unassembled WGS sequence"/>
</dbReference>
<dbReference type="InterPro" id="IPR003473">
    <property type="entry name" value="NadA"/>
</dbReference>
<evidence type="ECO:0000313" key="13">
    <source>
        <dbReference type="Proteomes" id="UP000431744"/>
    </source>
</evidence>
<keyword evidence="9 10" id="KW-0411">Iron-sulfur</keyword>
<accession>A0A6H9WIF4</accession>
<dbReference type="NCBIfam" id="NF006884">
    <property type="entry name" value="PRK09375.2-5"/>
    <property type="match status" value="1"/>
</dbReference>
<feature type="binding site" evidence="10">
    <location>
        <position position="236"/>
    </location>
    <ligand>
        <name>iminosuccinate</name>
        <dbReference type="ChEBI" id="CHEBI:77875"/>
    </ligand>
</feature>
<dbReference type="OrthoDB" id="9801204at2"/>
<dbReference type="EMBL" id="WBJY01000001">
    <property type="protein sequence ID" value="KAB1649033.1"/>
    <property type="molecule type" value="Genomic_DNA"/>
</dbReference>
<reference evidence="12 13" key="1">
    <citation type="submission" date="2019-09" db="EMBL/GenBank/DDBJ databases">
        <title>Phylogeny of genus Pseudoclavibacter and closely related genus.</title>
        <authorList>
            <person name="Li Y."/>
        </authorList>
    </citation>
    <scope>NUCLEOTIDE SEQUENCE [LARGE SCALE GENOMIC DNA]</scope>
    <source>
        <strain evidence="12 13">EGI 60007</strain>
    </source>
</reference>
<dbReference type="InterPro" id="IPR036094">
    <property type="entry name" value="NadA_sf"/>
</dbReference>
<comment type="caution">
    <text evidence="12">The sequence shown here is derived from an EMBL/GenBank/DDBJ whole genome shotgun (WGS) entry which is preliminary data.</text>
</comment>